<dbReference type="Proteomes" id="UP000527355">
    <property type="component" value="Unassembled WGS sequence"/>
</dbReference>
<gene>
    <name evidence="2" type="ORF">mMyoMyo1_008666</name>
</gene>
<name>A0A7J7UQ62_MYOMY</name>
<evidence type="ECO:0000256" key="1">
    <source>
        <dbReference type="SAM" id="MobiDB-lite"/>
    </source>
</evidence>
<proteinExistence type="predicted"/>
<keyword evidence="3" id="KW-1185">Reference proteome</keyword>
<dbReference type="EMBL" id="JABWUV010000012">
    <property type="protein sequence ID" value="KAF6314891.1"/>
    <property type="molecule type" value="Genomic_DNA"/>
</dbReference>
<protein>
    <submittedName>
        <fullName evidence="2">Uncharacterized protein</fullName>
    </submittedName>
</protein>
<dbReference type="AlphaFoldDB" id="A0A7J7UQ62"/>
<evidence type="ECO:0000313" key="2">
    <source>
        <dbReference type="EMBL" id="KAF6314891.1"/>
    </source>
</evidence>
<comment type="caution">
    <text evidence="2">The sequence shown here is derived from an EMBL/GenBank/DDBJ whole genome shotgun (WGS) entry which is preliminary data.</text>
</comment>
<evidence type="ECO:0000313" key="3">
    <source>
        <dbReference type="Proteomes" id="UP000527355"/>
    </source>
</evidence>
<reference evidence="2 3" key="1">
    <citation type="journal article" date="2020" name="Nature">
        <title>Six reference-quality genomes reveal evolution of bat adaptations.</title>
        <authorList>
            <person name="Jebb D."/>
            <person name="Huang Z."/>
            <person name="Pippel M."/>
            <person name="Hughes G.M."/>
            <person name="Lavrichenko K."/>
            <person name="Devanna P."/>
            <person name="Winkler S."/>
            <person name="Jermiin L.S."/>
            <person name="Skirmuntt E.C."/>
            <person name="Katzourakis A."/>
            <person name="Burkitt-Gray L."/>
            <person name="Ray D.A."/>
            <person name="Sullivan K.A.M."/>
            <person name="Roscito J.G."/>
            <person name="Kirilenko B.M."/>
            <person name="Davalos L.M."/>
            <person name="Corthals A.P."/>
            <person name="Power M.L."/>
            <person name="Jones G."/>
            <person name="Ransome R.D."/>
            <person name="Dechmann D.K.N."/>
            <person name="Locatelli A.G."/>
            <person name="Puechmaille S.J."/>
            <person name="Fedrigo O."/>
            <person name="Jarvis E.D."/>
            <person name="Hiller M."/>
            <person name="Vernes S.C."/>
            <person name="Myers E.W."/>
            <person name="Teeling E.C."/>
        </authorList>
    </citation>
    <scope>NUCLEOTIDE SEQUENCE [LARGE SCALE GENOMIC DNA]</scope>
    <source>
        <strain evidence="2">MMyoMyo1</strain>
        <tissue evidence="2">Flight muscle</tissue>
    </source>
</reference>
<accession>A0A7J7UQ62</accession>
<sequence>MFRLEAQCMNLCTSGVPRPGLQDWAKTSSLTSLEGSWIARGHRPGQGTSPVHNRGQGETREVGQLGRNCGGLQGMSSPSHSVPICQTPAASSSTGQSVCPLVVCVHHSDWSTSQLSAPWWSLHVIASG</sequence>
<feature type="region of interest" description="Disordered" evidence="1">
    <location>
        <begin position="38"/>
        <end position="72"/>
    </location>
</feature>
<organism evidence="2 3">
    <name type="scientific">Myotis myotis</name>
    <name type="common">Greater mouse-eared bat</name>
    <name type="synonym">Vespertilio myotis</name>
    <dbReference type="NCBI Taxonomy" id="51298"/>
    <lineage>
        <taxon>Eukaryota</taxon>
        <taxon>Metazoa</taxon>
        <taxon>Chordata</taxon>
        <taxon>Craniata</taxon>
        <taxon>Vertebrata</taxon>
        <taxon>Euteleostomi</taxon>
        <taxon>Mammalia</taxon>
        <taxon>Eutheria</taxon>
        <taxon>Laurasiatheria</taxon>
        <taxon>Chiroptera</taxon>
        <taxon>Yangochiroptera</taxon>
        <taxon>Vespertilionidae</taxon>
        <taxon>Myotis</taxon>
    </lineage>
</organism>